<keyword evidence="1" id="KW-0862">Zinc</keyword>
<reference evidence="4" key="2">
    <citation type="journal article" date="2022" name="Front. Microbiol.">
        <title>Comparative Genomic Analysis Revealed Distinct Molecular Components and Organization of CO2-Concentrating Mechanism in Thermophilic Cyanobacteria.</title>
        <authorList>
            <person name="Tang J."/>
            <person name="Zhou H."/>
            <person name="Yao D."/>
            <person name="Riaz S."/>
            <person name="You D."/>
            <person name="Klepacz-Smolka A."/>
            <person name="Daroch M."/>
        </authorList>
    </citation>
    <scope>NUCLEOTIDE SEQUENCE [LARGE SCALE GENOMIC DNA]</scope>
    <source>
        <strain evidence="4">PCC 6715</strain>
    </source>
</reference>
<dbReference type="EMBL" id="CP018092">
    <property type="protein sequence ID" value="ATS19510.1"/>
    <property type="molecule type" value="Genomic_DNA"/>
</dbReference>
<dbReference type="PANTHER" id="PTHR38133">
    <property type="entry name" value="SLR1429 PROTEIN"/>
    <property type="match status" value="1"/>
</dbReference>
<dbReference type="PROSITE" id="PS50966">
    <property type="entry name" value="ZF_SWIM"/>
    <property type="match status" value="1"/>
</dbReference>
<keyword evidence="1" id="KW-0479">Metal-binding</keyword>
<evidence type="ECO:0000313" key="4">
    <source>
        <dbReference type="Proteomes" id="UP000231057"/>
    </source>
</evidence>
<keyword evidence="4" id="KW-1185">Reference proteome</keyword>
<dbReference type="AlphaFoldDB" id="A0A2D2Q4Q8"/>
<evidence type="ECO:0000256" key="1">
    <source>
        <dbReference type="PROSITE-ProRule" id="PRU00325"/>
    </source>
</evidence>
<evidence type="ECO:0000313" key="3">
    <source>
        <dbReference type="EMBL" id="ATS19510.1"/>
    </source>
</evidence>
<dbReference type="KEGG" id="slw:BRW62_04590"/>
<name>A0A2D2Q4Q8_PARLV</name>
<dbReference type="PANTHER" id="PTHR38133:SF1">
    <property type="entry name" value="SLR1429 PROTEIN"/>
    <property type="match status" value="1"/>
</dbReference>
<gene>
    <name evidence="3" type="ORF">BRW62_04590</name>
</gene>
<keyword evidence="1" id="KW-0863">Zinc-finger</keyword>
<dbReference type="GO" id="GO:0008270">
    <property type="term" value="F:zinc ion binding"/>
    <property type="evidence" value="ECO:0007669"/>
    <property type="project" value="UniProtKB-KW"/>
</dbReference>
<proteinExistence type="predicted"/>
<feature type="domain" description="SWIM-type" evidence="2">
    <location>
        <begin position="122"/>
        <end position="150"/>
    </location>
</feature>
<organism evidence="3 4">
    <name type="scientific">Parathermosynechococcus lividus PCC 6715</name>
    <dbReference type="NCBI Taxonomy" id="1917166"/>
    <lineage>
        <taxon>Bacteria</taxon>
        <taxon>Bacillati</taxon>
        <taxon>Cyanobacteriota</taxon>
        <taxon>Cyanophyceae</taxon>
        <taxon>Acaryochloridales</taxon>
        <taxon>Thermosynechococcaceae</taxon>
        <taxon>Parathermosynechococcus</taxon>
    </lineage>
</organism>
<reference evidence="3 4" key="1">
    <citation type="submission" date="2016-11" db="EMBL/GenBank/DDBJ databases">
        <title>Complete genome sequence of thermophilic cyanobacteria strain Synechococcus sp. PCC6715.</title>
        <authorList>
            <person name="Tang J."/>
            <person name="Daroch M."/>
            <person name="Liang Y."/>
            <person name="Jiang D."/>
            <person name="Shah M."/>
        </authorList>
    </citation>
    <scope>NUCLEOTIDE SEQUENCE [LARGE SCALE GENOMIC DNA]</scope>
    <source>
        <strain evidence="3 4">PCC 6715</strain>
    </source>
</reference>
<sequence>MATDPQALSPDRQQWWSERWISVLESFGWRRRMERARIYVREGRVLTLEFKGNQVHAQVQGTAPAPYHVTLHLDAFTAEQWQYVIDSMAQQALYSAKLLAGELPPSIEEVFTQAGLSLFPFTKFDIHSRCNCPDPVNPCKHIGAVYYLLGQRFKEDPFLLFQLRGRTKDEILRQMRHSRATPESQPLPPPPLLTYTPPKTDARFWQYTAPLPADLVVLVPPGQPDAVLSVLLPLPHENAGEASHLMNCLQQMYNTASLAACQLAMSEPLEPSD</sequence>
<protein>
    <submittedName>
        <fullName evidence="3">Metal-binding protein</fullName>
    </submittedName>
</protein>
<dbReference type="InterPro" id="IPR007527">
    <property type="entry name" value="Znf_SWIM"/>
</dbReference>
<evidence type="ECO:0000259" key="2">
    <source>
        <dbReference type="PROSITE" id="PS50966"/>
    </source>
</evidence>
<accession>A0A2D2Q4Q8</accession>
<dbReference type="Proteomes" id="UP000231057">
    <property type="component" value="Chromosome"/>
</dbReference>